<keyword evidence="2" id="KW-0067">ATP-binding</keyword>
<dbReference type="PROSITE" id="PS00676">
    <property type="entry name" value="SIGMA54_INTERACT_2"/>
    <property type="match status" value="1"/>
</dbReference>
<dbReference type="InterPro" id="IPR025662">
    <property type="entry name" value="Sigma_54_int_dom_ATP-bd_1"/>
</dbReference>
<accession>X1IQM5</accession>
<dbReference type="PROSITE" id="PS50045">
    <property type="entry name" value="SIGMA54_INTERACT_4"/>
    <property type="match status" value="1"/>
</dbReference>
<dbReference type="CDD" id="cd00009">
    <property type="entry name" value="AAA"/>
    <property type="match status" value="1"/>
</dbReference>
<feature type="domain" description="Response regulatory" evidence="4">
    <location>
        <begin position="1"/>
        <end position="48"/>
    </location>
</feature>
<dbReference type="Gene3D" id="3.40.50.300">
    <property type="entry name" value="P-loop containing nucleotide triphosphate hydrolases"/>
    <property type="match status" value="1"/>
</dbReference>
<dbReference type="GO" id="GO:0006355">
    <property type="term" value="P:regulation of DNA-templated transcription"/>
    <property type="evidence" value="ECO:0007669"/>
    <property type="project" value="InterPro"/>
</dbReference>
<evidence type="ECO:0000259" key="4">
    <source>
        <dbReference type="PROSITE" id="PS50110"/>
    </source>
</evidence>
<dbReference type="EMBL" id="BARU01035745">
    <property type="protein sequence ID" value="GAH83977.1"/>
    <property type="molecule type" value="Genomic_DNA"/>
</dbReference>
<evidence type="ECO:0000256" key="1">
    <source>
        <dbReference type="ARBA" id="ARBA00022741"/>
    </source>
</evidence>
<dbReference type="PROSITE" id="PS00675">
    <property type="entry name" value="SIGMA54_INTERACT_1"/>
    <property type="match status" value="1"/>
</dbReference>
<dbReference type="SMART" id="SM00382">
    <property type="entry name" value="AAA"/>
    <property type="match status" value="1"/>
</dbReference>
<dbReference type="Gene3D" id="3.40.50.2300">
    <property type="match status" value="1"/>
</dbReference>
<organism evidence="5">
    <name type="scientific">marine sediment metagenome</name>
    <dbReference type="NCBI Taxonomy" id="412755"/>
    <lineage>
        <taxon>unclassified sequences</taxon>
        <taxon>metagenomes</taxon>
        <taxon>ecological metagenomes</taxon>
    </lineage>
</organism>
<dbReference type="GO" id="GO:0000160">
    <property type="term" value="P:phosphorelay signal transduction system"/>
    <property type="evidence" value="ECO:0007669"/>
    <property type="project" value="InterPro"/>
</dbReference>
<name>X1IQM5_9ZZZZ</name>
<feature type="domain" description="Sigma-54 factor interaction" evidence="3">
    <location>
        <begin position="68"/>
        <end position="254"/>
    </location>
</feature>
<reference evidence="5" key="1">
    <citation type="journal article" date="2014" name="Front. Microbiol.">
        <title>High frequency of phylogenetically diverse reductive dehalogenase-homologous genes in deep subseafloor sedimentary metagenomes.</title>
        <authorList>
            <person name="Kawai M."/>
            <person name="Futagami T."/>
            <person name="Toyoda A."/>
            <person name="Takaki Y."/>
            <person name="Nishi S."/>
            <person name="Hori S."/>
            <person name="Arai W."/>
            <person name="Tsubouchi T."/>
            <person name="Morono Y."/>
            <person name="Uchiyama I."/>
            <person name="Ito T."/>
            <person name="Fujiyama A."/>
            <person name="Inagaki F."/>
            <person name="Takami H."/>
        </authorList>
    </citation>
    <scope>NUCLEOTIDE SEQUENCE</scope>
    <source>
        <strain evidence="5">Expedition CK06-06</strain>
    </source>
</reference>
<feature type="non-terminal residue" evidence="5">
    <location>
        <position position="1"/>
    </location>
</feature>
<proteinExistence type="predicted"/>
<comment type="caution">
    <text evidence="5">The sequence shown here is derived from an EMBL/GenBank/DDBJ whole genome shotgun (WGS) entry which is preliminary data.</text>
</comment>
<evidence type="ECO:0008006" key="6">
    <source>
        <dbReference type="Google" id="ProtNLM"/>
    </source>
</evidence>
<dbReference type="SUPFAM" id="SSF52172">
    <property type="entry name" value="CheY-like"/>
    <property type="match status" value="1"/>
</dbReference>
<evidence type="ECO:0000256" key="2">
    <source>
        <dbReference type="ARBA" id="ARBA00022840"/>
    </source>
</evidence>
<dbReference type="Pfam" id="PF00158">
    <property type="entry name" value="Sigma54_activat"/>
    <property type="match status" value="1"/>
</dbReference>
<feature type="non-terminal residue" evidence="5">
    <location>
        <position position="254"/>
    </location>
</feature>
<dbReference type="PROSITE" id="PS50110">
    <property type="entry name" value="RESPONSE_REGULATORY"/>
    <property type="match status" value="1"/>
</dbReference>
<sequence length="254" mass="28067">QYPTVVVILLTAYGTIETAVDAMKAGAWDFLTKPVDLDLLENQLQDIEVYLNKSRGEPESLEITDISMIAHDPQTRQLIDQARQVAPSQATILVTGETGTGKEVLARLIHDHSDRKGNSFVAVNCAALPSNLVESELFGHEKGAFTGATSSRVGRFEEADGGTLFLDEIGDLPRDVQIKLLRFLETGEFQRVGSNKRLQSNTRIISATNVDLSAAVEGGDFREDLYFRLNVVRLHLPPLRERKGDIIPLAEHFL</sequence>
<protein>
    <recommendedName>
        <fullName evidence="6">Sigma-54 factor interaction domain-containing protein</fullName>
    </recommendedName>
</protein>
<evidence type="ECO:0000259" key="3">
    <source>
        <dbReference type="PROSITE" id="PS50045"/>
    </source>
</evidence>
<dbReference type="SUPFAM" id="SSF52540">
    <property type="entry name" value="P-loop containing nucleoside triphosphate hydrolases"/>
    <property type="match status" value="1"/>
</dbReference>
<evidence type="ECO:0000313" key="5">
    <source>
        <dbReference type="EMBL" id="GAH83977.1"/>
    </source>
</evidence>
<dbReference type="FunFam" id="3.40.50.300:FF:000006">
    <property type="entry name" value="DNA-binding transcriptional regulator NtrC"/>
    <property type="match status" value="1"/>
</dbReference>
<dbReference type="Pfam" id="PF00072">
    <property type="entry name" value="Response_reg"/>
    <property type="match status" value="1"/>
</dbReference>
<keyword evidence="1" id="KW-0547">Nucleotide-binding</keyword>
<dbReference type="GO" id="GO:0005524">
    <property type="term" value="F:ATP binding"/>
    <property type="evidence" value="ECO:0007669"/>
    <property type="project" value="UniProtKB-KW"/>
</dbReference>
<dbReference type="InterPro" id="IPR002078">
    <property type="entry name" value="Sigma_54_int"/>
</dbReference>
<dbReference type="InterPro" id="IPR027417">
    <property type="entry name" value="P-loop_NTPase"/>
</dbReference>
<dbReference type="AlphaFoldDB" id="X1IQM5"/>
<dbReference type="InterPro" id="IPR025943">
    <property type="entry name" value="Sigma_54_int_dom_ATP-bd_2"/>
</dbReference>
<dbReference type="InterPro" id="IPR003593">
    <property type="entry name" value="AAA+_ATPase"/>
</dbReference>
<dbReference type="InterPro" id="IPR001789">
    <property type="entry name" value="Sig_transdc_resp-reg_receiver"/>
</dbReference>
<gene>
    <name evidence="5" type="ORF">S03H2_55901</name>
</gene>
<dbReference type="InterPro" id="IPR011006">
    <property type="entry name" value="CheY-like_superfamily"/>
</dbReference>
<dbReference type="PANTHER" id="PTHR32071">
    <property type="entry name" value="TRANSCRIPTIONAL REGULATORY PROTEIN"/>
    <property type="match status" value="1"/>
</dbReference>